<keyword evidence="4 5" id="KW-0440">LIM domain</keyword>
<dbReference type="InParanoid" id="A0A067Q489"/>
<feature type="compositionally biased region" description="Low complexity" evidence="6">
    <location>
        <begin position="114"/>
        <end position="124"/>
    </location>
</feature>
<evidence type="ECO:0000313" key="8">
    <source>
        <dbReference type="EMBL" id="KDQ60930.1"/>
    </source>
</evidence>
<proteinExistence type="predicted"/>
<evidence type="ECO:0000256" key="5">
    <source>
        <dbReference type="PROSITE-ProRule" id="PRU00125"/>
    </source>
</evidence>
<name>A0A067Q489_9AGAM</name>
<keyword evidence="3 5" id="KW-0862">Zinc</keyword>
<dbReference type="Proteomes" id="UP000027265">
    <property type="component" value="Unassembled WGS sequence"/>
</dbReference>
<protein>
    <recommendedName>
        <fullName evidence="7">LIM zinc-binding domain-containing protein</fullName>
    </recommendedName>
</protein>
<evidence type="ECO:0000256" key="2">
    <source>
        <dbReference type="ARBA" id="ARBA00022737"/>
    </source>
</evidence>
<dbReference type="PROSITE" id="PS50023">
    <property type="entry name" value="LIM_DOMAIN_2"/>
    <property type="match status" value="1"/>
</dbReference>
<dbReference type="GO" id="GO:0003712">
    <property type="term" value="F:transcription coregulator activity"/>
    <property type="evidence" value="ECO:0007669"/>
    <property type="project" value="TreeGrafter"/>
</dbReference>
<dbReference type="HOGENOM" id="CLU_037156_0_0_1"/>
<feature type="domain" description="LIM zinc-binding" evidence="7">
    <location>
        <begin position="264"/>
        <end position="327"/>
    </location>
</feature>
<evidence type="ECO:0000259" key="7">
    <source>
        <dbReference type="PROSITE" id="PS50023"/>
    </source>
</evidence>
<dbReference type="EMBL" id="KL197713">
    <property type="protein sequence ID" value="KDQ60930.1"/>
    <property type="molecule type" value="Genomic_DNA"/>
</dbReference>
<dbReference type="CDD" id="cd08368">
    <property type="entry name" value="LIM"/>
    <property type="match status" value="1"/>
</dbReference>
<evidence type="ECO:0000313" key="9">
    <source>
        <dbReference type="Proteomes" id="UP000027265"/>
    </source>
</evidence>
<dbReference type="GO" id="GO:0005634">
    <property type="term" value="C:nucleus"/>
    <property type="evidence" value="ECO:0007669"/>
    <property type="project" value="TreeGrafter"/>
</dbReference>
<reference evidence="9" key="1">
    <citation type="journal article" date="2014" name="Proc. Natl. Acad. Sci. U.S.A.">
        <title>Extensive sampling of basidiomycete genomes demonstrates inadequacy of the white-rot/brown-rot paradigm for wood decay fungi.</title>
        <authorList>
            <person name="Riley R."/>
            <person name="Salamov A.A."/>
            <person name="Brown D.W."/>
            <person name="Nagy L.G."/>
            <person name="Floudas D."/>
            <person name="Held B.W."/>
            <person name="Levasseur A."/>
            <person name="Lombard V."/>
            <person name="Morin E."/>
            <person name="Otillar R."/>
            <person name="Lindquist E.A."/>
            <person name="Sun H."/>
            <person name="LaButti K.M."/>
            <person name="Schmutz J."/>
            <person name="Jabbour D."/>
            <person name="Luo H."/>
            <person name="Baker S.E."/>
            <person name="Pisabarro A.G."/>
            <person name="Walton J.D."/>
            <person name="Blanchette R.A."/>
            <person name="Henrissat B."/>
            <person name="Martin F."/>
            <person name="Cullen D."/>
            <person name="Hibbett D.S."/>
            <person name="Grigoriev I.V."/>
        </authorList>
    </citation>
    <scope>NUCLEOTIDE SEQUENCE [LARGE SCALE GENOMIC DNA]</scope>
    <source>
        <strain evidence="9">MUCL 33604</strain>
    </source>
</reference>
<dbReference type="GO" id="GO:0030695">
    <property type="term" value="F:GTPase regulator activity"/>
    <property type="evidence" value="ECO:0007669"/>
    <property type="project" value="UniProtKB-ARBA"/>
</dbReference>
<dbReference type="PANTHER" id="PTHR24205:SF16">
    <property type="entry name" value="GH01042P-RELATED"/>
    <property type="match status" value="1"/>
</dbReference>
<feature type="compositionally biased region" description="Polar residues" evidence="6">
    <location>
        <begin position="189"/>
        <end position="214"/>
    </location>
</feature>
<feature type="compositionally biased region" description="Polar residues" evidence="6">
    <location>
        <begin position="133"/>
        <end position="148"/>
    </location>
</feature>
<feature type="compositionally biased region" description="Polar residues" evidence="6">
    <location>
        <begin position="68"/>
        <end position="95"/>
    </location>
</feature>
<dbReference type="GO" id="GO:0046872">
    <property type="term" value="F:metal ion binding"/>
    <property type="evidence" value="ECO:0007669"/>
    <property type="project" value="UniProtKB-KW"/>
</dbReference>
<dbReference type="Pfam" id="PF00412">
    <property type="entry name" value="LIM"/>
    <property type="match status" value="2"/>
</dbReference>
<accession>A0A067Q489</accession>
<feature type="region of interest" description="Disordered" evidence="6">
    <location>
        <begin position="166"/>
        <end position="222"/>
    </location>
</feature>
<dbReference type="CDD" id="cd09397">
    <property type="entry name" value="LIM1_UF1"/>
    <property type="match status" value="1"/>
</dbReference>
<keyword evidence="1 5" id="KW-0479">Metal-binding</keyword>
<evidence type="ECO:0000256" key="3">
    <source>
        <dbReference type="ARBA" id="ARBA00022833"/>
    </source>
</evidence>
<dbReference type="Gene3D" id="2.10.110.10">
    <property type="entry name" value="Cysteine Rich Protein"/>
    <property type="match status" value="2"/>
</dbReference>
<dbReference type="STRING" id="933084.A0A067Q489"/>
<feature type="region of interest" description="Disordered" evidence="6">
    <location>
        <begin position="1"/>
        <end position="152"/>
    </location>
</feature>
<dbReference type="OrthoDB" id="1112565at2759"/>
<gene>
    <name evidence="8" type="ORF">JAAARDRAFT_567263</name>
</gene>
<dbReference type="InterPro" id="IPR001781">
    <property type="entry name" value="Znf_LIM"/>
</dbReference>
<feature type="compositionally biased region" description="Low complexity" evidence="6">
    <location>
        <begin position="166"/>
        <end position="181"/>
    </location>
</feature>
<evidence type="ECO:0000256" key="4">
    <source>
        <dbReference type="ARBA" id="ARBA00023038"/>
    </source>
</evidence>
<evidence type="ECO:0000256" key="1">
    <source>
        <dbReference type="ARBA" id="ARBA00022723"/>
    </source>
</evidence>
<dbReference type="PROSITE" id="PS00478">
    <property type="entry name" value="LIM_DOMAIN_1"/>
    <property type="match status" value="1"/>
</dbReference>
<dbReference type="AlphaFoldDB" id="A0A067Q489"/>
<organism evidence="8 9">
    <name type="scientific">Jaapia argillacea MUCL 33604</name>
    <dbReference type="NCBI Taxonomy" id="933084"/>
    <lineage>
        <taxon>Eukaryota</taxon>
        <taxon>Fungi</taxon>
        <taxon>Dikarya</taxon>
        <taxon>Basidiomycota</taxon>
        <taxon>Agaricomycotina</taxon>
        <taxon>Agaricomycetes</taxon>
        <taxon>Agaricomycetidae</taxon>
        <taxon>Jaapiales</taxon>
        <taxon>Jaapiaceae</taxon>
        <taxon>Jaapia</taxon>
    </lineage>
</organism>
<sequence length="419" mass="46142">MTPKLPFFEKYKNKLPGNLNTGSSVIGGGDQREKEKDVPLTPLSPDSGSEYSGLAYANETDDEDATLRSPTVESSTRPLRISKTQPMTVDTQGTNMVRFPSVSDKSGSVKLGYSKSTSSTSSGPASPPIANPPTRSISDASAYSSRTMSKVPGGLDRALETLFEDSVSPTSPVSPYSAASSPPAPGLTKSKTTQHRGSTAQTPKLPTRSHTSPTLRHEEVVKKKKARKEKVCVKCEKKIEDGRWINTDGGGVLCEKCWKNMYLPKCRRCTLPIEKHAVSSSDGQLKGKYHRECFNCHTCHKPFPDKTFYVFDGKPFCAYHYHEANESLCAAATCGQPIEGPCAVSHAGDRYHPEHLLCEYPRGCKERLEDYYELDGRMLCERHAFKEDEDGDEDDRDRRATKRTTRFIDLAALGGSGLR</sequence>
<dbReference type="SMART" id="SM00132">
    <property type="entry name" value="LIM"/>
    <property type="match status" value="2"/>
</dbReference>
<dbReference type="SUPFAM" id="SSF57716">
    <property type="entry name" value="Glucocorticoid receptor-like (DNA-binding domain)"/>
    <property type="match status" value="2"/>
</dbReference>
<keyword evidence="9" id="KW-1185">Reference proteome</keyword>
<dbReference type="PANTHER" id="PTHR24205">
    <property type="entry name" value="FOUR AND A HALF LIM DOMAINS PROTEIN"/>
    <property type="match status" value="1"/>
</dbReference>
<evidence type="ECO:0000256" key="6">
    <source>
        <dbReference type="SAM" id="MobiDB-lite"/>
    </source>
</evidence>
<keyword evidence="2" id="KW-0677">Repeat</keyword>